<feature type="region of interest" description="Disordered" evidence="1">
    <location>
        <begin position="236"/>
        <end position="423"/>
    </location>
</feature>
<dbReference type="STRING" id="240176.A8NYT9"/>
<dbReference type="OMA" id="YGTPPRI"/>
<dbReference type="GO" id="GO:0016020">
    <property type="term" value="C:membrane"/>
    <property type="evidence" value="ECO:0007669"/>
    <property type="project" value="TreeGrafter"/>
</dbReference>
<dbReference type="Pfam" id="PF12400">
    <property type="entry name" value="STIMATE"/>
    <property type="match status" value="1"/>
</dbReference>
<gene>
    <name evidence="3" type="ORF">CC1G_01433</name>
</gene>
<keyword evidence="2" id="KW-0472">Membrane</keyword>
<feature type="region of interest" description="Disordered" evidence="1">
    <location>
        <begin position="1"/>
        <end position="20"/>
    </location>
</feature>
<sequence>MQFSAVIRSGEAPTSTAPLDDYPDVDSGSCQLLGPTALVVQGLLGILVLLSLVYKRYREKPRRPWRIWLFDVSKQVVGQMFVHGVNVLISGVISELTDRNACVFYFLNIGIDTTLGVGIIYGSLRVFNFILSERLGLKGFESGVYGDPPSLSFWTRQTATYLGALLVMKIVVIGMFVFIPGVFTLGEWMLSWTHTGNGDALQVIFVMGLFPIVMNILQFWLIDSIVKASSSEPSVSLEPDTADPYLQDRQPLFDASDDEEDDRRGPRDLENQLAPHPSRSTLVSSYETEATLDVDETFQGKDVPIKPERKHSYPPSLTGSLGSTSGGSVREAKNLLKAGRRKVSPSSPQVLHHQGTTTTTLDSQTPTAAHQNNNDDWAISWDDEGGADVWNEENKPNDVKAQEHDRNTGSAGQPSHTRARRLS</sequence>
<feature type="transmembrane region" description="Helical" evidence="2">
    <location>
        <begin position="105"/>
        <end position="124"/>
    </location>
</feature>
<feature type="compositionally biased region" description="Basic and acidic residues" evidence="1">
    <location>
        <begin position="392"/>
        <end position="407"/>
    </location>
</feature>
<evidence type="ECO:0000313" key="3">
    <source>
        <dbReference type="EMBL" id="EAU84437.1"/>
    </source>
</evidence>
<organism evidence="3 4">
    <name type="scientific">Coprinopsis cinerea (strain Okayama-7 / 130 / ATCC MYA-4618 / FGSC 9003)</name>
    <name type="common">Inky cap fungus</name>
    <name type="synonym">Hormographiella aspergillata</name>
    <dbReference type="NCBI Taxonomy" id="240176"/>
    <lineage>
        <taxon>Eukaryota</taxon>
        <taxon>Fungi</taxon>
        <taxon>Dikarya</taxon>
        <taxon>Basidiomycota</taxon>
        <taxon>Agaricomycotina</taxon>
        <taxon>Agaricomycetes</taxon>
        <taxon>Agaricomycetidae</taxon>
        <taxon>Agaricales</taxon>
        <taxon>Agaricineae</taxon>
        <taxon>Psathyrellaceae</taxon>
        <taxon>Coprinopsis</taxon>
    </lineage>
</organism>
<dbReference type="KEGG" id="cci:CC1G_01433"/>
<dbReference type="OrthoDB" id="431202at2759"/>
<name>A8NYT9_COPC7</name>
<dbReference type="InterPro" id="IPR022127">
    <property type="entry name" value="STIMATE/YPL162C"/>
</dbReference>
<feature type="compositionally biased region" description="Low complexity" evidence="1">
    <location>
        <begin position="356"/>
        <end position="367"/>
    </location>
</feature>
<feature type="transmembrane region" description="Helical" evidence="2">
    <location>
        <begin position="161"/>
        <end position="183"/>
    </location>
</feature>
<protein>
    <submittedName>
        <fullName evidence="3">Vacuolar membrane protein</fullName>
    </submittedName>
</protein>
<evidence type="ECO:0000256" key="2">
    <source>
        <dbReference type="SAM" id="Phobius"/>
    </source>
</evidence>
<reference evidence="3 4" key="1">
    <citation type="journal article" date="2010" name="Proc. Natl. Acad. Sci. U.S.A.">
        <title>Insights into evolution of multicellular fungi from the assembled chromosomes of the mushroom Coprinopsis cinerea (Coprinus cinereus).</title>
        <authorList>
            <person name="Stajich J.E."/>
            <person name="Wilke S.K."/>
            <person name="Ahren D."/>
            <person name="Au C.H."/>
            <person name="Birren B.W."/>
            <person name="Borodovsky M."/>
            <person name="Burns C."/>
            <person name="Canback B."/>
            <person name="Casselton L.A."/>
            <person name="Cheng C.K."/>
            <person name="Deng J."/>
            <person name="Dietrich F.S."/>
            <person name="Fargo D.C."/>
            <person name="Farman M.L."/>
            <person name="Gathman A.C."/>
            <person name="Goldberg J."/>
            <person name="Guigo R."/>
            <person name="Hoegger P.J."/>
            <person name="Hooker J.B."/>
            <person name="Huggins A."/>
            <person name="James T.Y."/>
            <person name="Kamada T."/>
            <person name="Kilaru S."/>
            <person name="Kodira C."/>
            <person name="Kues U."/>
            <person name="Kupfer D."/>
            <person name="Kwan H.S."/>
            <person name="Lomsadze A."/>
            <person name="Li W."/>
            <person name="Lilly W.W."/>
            <person name="Ma L.J."/>
            <person name="Mackey A.J."/>
            <person name="Manning G."/>
            <person name="Martin F."/>
            <person name="Muraguchi H."/>
            <person name="Natvig D.O."/>
            <person name="Palmerini H."/>
            <person name="Ramesh M.A."/>
            <person name="Rehmeyer C.J."/>
            <person name="Roe B.A."/>
            <person name="Shenoy N."/>
            <person name="Stanke M."/>
            <person name="Ter-Hovhannisyan V."/>
            <person name="Tunlid A."/>
            <person name="Velagapudi R."/>
            <person name="Vision T.J."/>
            <person name="Zeng Q."/>
            <person name="Zolan M.E."/>
            <person name="Pukkila P.J."/>
        </authorList>
    </citation>
    <scope>NUCLEOTIDE SEQUENCE [LARGE SCALE GENOMIC DNA]</scope>
    <source>
        <strain evidence="4">Okayama-7 / 130 / ATCC MYA-4618 / FGSC 9003</strain>
    </source>
</reference>
<dbReference type="RefSeq" id="XP_001837521.1">
    <property type="nucleotide sequence ID" value="XM_001837469.1"/>
</dbReference>
<dbReference type="GeneID" id="6014078"/>
<keyword evidence="2" id="KW-1133">Transmembrane helix</keyword>
<dbReference type="eggNOG" id="ENOG502S1HE">
    <property type="taxonomic scope" value="Eukaryota"/>
</dbReference>
<evidence type="ECO:0000313" key="4">
    <source>
        <dbReference type="Proteomes" id="UP000001861"/>
    </source>
</evidence>
<dbReference type="EMBL" id="AACS02000005">
    <property type="protein sequence ID" value="EAU84437.1"/>
    <property type="molecule type" value="Genomic_DNA"/>
</dbReference>
<dbReference type="VEuPathDB" id="FungiDB:CC1G_01433"/>
<feature type="compositionally biased region" description="Low complexity" evidence="1">
    <location>
        <begin position="316"/>
        <end position="328"/>
    </location>
</feature>
<feature type="compositionally biased region" description="Polar residues" evidence="1">
    <location>
        <begin position="278"/>
        <end position="288"/>
    </location>
</feature>
<dbReference type="Proteomes" id="UP000001861">
    <property type="component" value="Unassembled WGS sequence"/>
</dbReference>
<keyword evidence="2" id="KW-0812">Transmembrane</keyword>
<proteinExistence type="predicted"/>
<comment type="caution">
    <text evidence="3">The sequence shown here is derived from an EMBL/GenBank/DDBJ whole genome shotgun (WGS) entry which is preliminary data.</text>
</comment>
<dbReference type="PANTHER" id="PTHR31735">
    <property type="entry name" value="VACUOLAR MEMBRANE PROTEIN YPL162C"/>
    <property type="match status" value="1"/>
</dbReference>
<dbReference type="InParanoid" id="A8NYT9"/>
<keyword evidence="4" id="KW-1185">Reference proteome</keyword>
<feature type="transmembrane region" description="Helical" evidence="2">
    <location>
        <begin position="203"/>
        <end position="222"/>
    </location>
</feature>
<dbReference type="AlphaFoldDB" id="A8NYT9"/>
<evidence type="ECO:0000256" key="1">
    <source>
        <dbReference type="SAM" id="MobiDB-lite"/>
    </source>
</evidence>
<accession>A8NYT9</accession>
<dbReference type="PANTHER" id="PTHR31735:SF1">
    <property type="entry name" value="VACUOLAR MEMBRANE PROTEIN YPL162C"/>
    <property type="match status" value="1"/>
</dbReference>
<feature type="transmembrane region" description="Helical" evidence="2">
    <location>
        <begin position="75"/>
        <end position="93"/>
    </location>
</feature>
<feature type="transmembrane region" description="Helical" evidence="2">
    <location>
        <begin position="32"/>
        <end position="54"/>
    </location>
</feature>